<keyword evidence="4" id="KW-0472">Membrane</keyword>
<evidence type="ECO:0000313" key="5">
    <source>
        <dbReference type="EMBL" id="THD11485.1"/>
    </source>
</evidence>
<evidence type="ECO:0000256" key="3">
    <source>
        <dbReference type="ARBA" id="ARBA00023121"/>
    </source>
</evidence>
<keyword evidence="2" id="KW-0333">Golgi apparatus</keyword>
<dbReference type="RefSeq" id="WP_081127022.1">
    <property type="nucleotide sequence ID" value="NZ_LDOS01000002.1"/>
</dbReference>
<dbReference type="AlphaFoldDB" id="A0A4S3KQY7"/>
<accession>A0A4S3KQY7</accession>
<evidence type="ECO:0008006" key="7">
    <source>
        <dbReference type="Google" id="ProtNLM"/>
    </source>
</evidence>
<evidence type="ECO:0000256" key="2">
    <source>
        <dbReference type="ARBA" id="ARBA00023034"/>
    </source>
</evidence>
<keyword evidence="3" id="KW-0446">Lipid-binding</keyword>
<keyword evidence="6" id="KW-1185">Reference proteome</keyword>
<dbReference type="GO" id="GO:0012505">
    <property type="term" value="C:endomembrane system"/>
    <property type="evidence" value="ECO:0007669"/>
    <property type="project" value="UniProtKB-ARBA"/>
</dbReference>
<gene>
    <name evidence="5" type="ORF">B1806_03645</name>
</gene>
<reference evidence="5 6" key="1">
    <citation type="submission" date="2017-02" db="EMBL/GenBank/DDBJ databases">
        <title>Whole genome sequencing of Metallibacterium scheffleri DSM 24874 (T).</title>
        <authorList>
            <person name="Kumar S."/>
            <person name="Patil P."/>
            <person name="Patil P.B."/>
        </authorList>
    </citation>
    <scope>NUCLEOTIDE SEQUENCE [LARGE SCALE GENOMIC DNA]</scope>
    <source>
        <strain evidence="5 6">DSM 24874</strain>
    </source>
</reference>
<dbReference type="STRING" id="993689.GCA_002077135_01661"/>
<evidence type="ECO:0000256" key="4">
    <source>
        <dbReference type="ARBA" id="ARBA00023136"/>
    </source>
</evidence>
<dbReference type="InterPro" id="IPR008628">
    <property type="entry name" value="GPP34-like"/>
</dbReference>
<name>A0A4S3KQY7_9GAMM</name>
<protein>
    <recommendedName>
        <fullName evidence="7">GPP34 family phosphoprotein</fullName>
    </recommendedName>
</protein>
<dbReference type="Gene3D" id="1.10.3630.10">
    <property type="entry name" value="yeast vps74-n-term truncation variant domain like"/>
    <property type="match status" value="1"/>
</dbReference>
<sequence>MLLTERLVLLLLDPRHGSVRTQGILTAQTLFAAALLADLTLAGRLQTDGTHWYQDSALPLAHPLLADLQHALGMNALPPQHALRLARRKLPQLRVRLLDGLARRDLLHRVPRIKWLPRAGHRYPLRSQQARDESAADLLRAASASQSPADYALLLLADTAGLLKSLPPAAHGGAYAALGVLDSNADLPPQMRVLALLRRVLLDQ</sequence>
<dbReference type="EMBL" id="MWQO01000012">
    <property type="protein sequence ID" value="THD11485.1"/>
    <property type="molecule type" value="Genomic_DNA"/>
</dbReference>
<organism evidence="5 6">
    <name type="scientific">Metallibacterium scheffleri</name>
    <dbReference type="NCBI Taxonomy" id="993689"/>
    <lineage>
        <taxon>Bacteria</taxon>
        <taxon>Pseudomonadati</taxon>
        <taxon>Pseudomonadota</taxon>
        <taxon>Gammaproteobacteria</taxon>
        <taxon>Lysobacterales</taxon>
        <taxon>Rhodanobacteraceae</taxon>
        <taxon>Metallibacterium</taxon>
    </lineage>
</organism>
<dbReference type="Proteomes" id="UP000307749">
    <property type="component" value="Unassembled WGS sequence"/>
</dbReference>
<evidence type="ECO:0000313" key="6">
    <source>
        <dbReference type="Proteomes" id="UP000307749"/>
    </source>
</evidence>
<proteinExistence type="predicted"/>
<dbReference type="GO" id="GO:0070273">
    <property type="term" value="F:phosphatidylinositol-4-phosphate binding"/>
    <property type="evidence" value="ECO:0007669"/>
    <property type="project" value="InterPro"/>
</dbReference>
<dbReference type="GO" id="GO:0005737">
    <property type="term" value="C:cytoplasm"/>
    <property type="evidence" value="ECO:0007669"/>
    <property type="project" value="UniProtKB-ARBA"/>
</dbReference>
<comment type="caution">
    <text evidence="5">The sequence shown here is derived from an EMBL/GenBank/DDBJ whole genome shotgun (WGS) entry which is preliminary data.</text>
</comment>
<dbReference type="Pfam" id="PF05719">
    <property type="entry name" value="GPP34"/>
    <property type="match status" value="1"/>
</dbReference>
<evidence type="ECO:0000256" key="1">
    <source>
        <dbReference type="ARBA" id="ARBA00004255"/>
    </source>
</evidence>
<comment type="subcellular location">
    <subcellularLocation>
        <location evidence="1">Golgi apparatus membrane</location>
        <topology evidence="1">Peripheral membrane protein</topology>
        <orientation evidence="1">Cytoplasmic side</orientation>
    </subcellularLocation>
</comment>
<dbReference type="InterPro" id="IPR038261">
    <property type="entry name" value="GPP34-like_sf"/>
</dbReference>